<feature type="region of interest" description="Disordered" evidence="1">
    <location>
        <begin position="68"/>
        <end position="94"/>
    </location>
</feature>
<dbReference type="EMBL" id="BARV01018892">
    <property type="protein sequence ID" value="GAI24851.1"/>
    <property type="molecule type" value="Genomic_DNA"/>
</dbReference>
<gene>
    <name evidence="2" type="ORF">S06H3_31863</name>
</gene>
<name>X1N3K7_9ZZZZ</name>
<accession>X1N3K7</accession>
<protein>
    <submittedName>
        <fullName evidence="2">Uncharacterized protein</fullName>
    </submittedName>
</protein>
<comment type="caution">
    <text evidence="2">The sequence shown here is derived from an EMBL/GenBank/DDBJ whole genome shotgun (WGS) entry which is preliminary data.</text>
</comment>
<reference evidence="2" key="1">
    <citation type="journal article" date="2014" name="Front. Microbiol.">
        <title>High frequency of phylogenetically diverse reductive dehalogenase-homologous genes in deep subseafloor sedimentary metagenomes.</title>
        <authorList>
            <person name="Kawai M."/>
            <person name="Futagami T."/>
            <person name="Toyoda A."/>
            <person name="Takaki Y."/>
            <person name="Nishi S."/>
            <person name="Hori S."/>
            <person name="Arai W."/>
            <person name="Tsubouchi T."/>
            <person name="Morono Y."/>
            <person name="Uchiyama I."/>
            <person name="Ito T."/>
            <person name="Fujiyama A."/>
            <person name="Inagaki F."/>
            <person name="Takami H."/>
        </authorList>
    </citation>
    <scope>NUCLEOTIDE SEQUENCE</scope>
    <source>
        <strain evidence="2">Expedition CK06-06</strain>
    </source>
</reference>
<evidence type="ECO:0000256" key="1">
    <source>
        <dbReference type="SAM" id="MobiDB-lite"/>
    </source>
</evidence>
<evidence type="ECO:0000313" key="2">
    <source>
        <dbReference type="EMBL" id="GAI24851.1"/>
    </source>
</evidence>
<feature type="non-terminal residue" evidence="2">
    <location>
        <position position="178"/>
    </location>
</feature>
<dbReference type="AlphaFoldDB" id="X1N3K7"/>
<organism evidence="2">
    <name type="scientific">marine sediment metagenome</name>
    <dbReference type="NCBI Taxonomy" id="412755"/>
    <lineage>
        <taxon>unclassified sequences</taxon>
        <taxon>metagenomes</taxon>
        <taxon>ecological metagenomes</taxon>
    </lineage>
</organism>
<proteinExistence type="predicted"/>
<sequence length="178" mass="19053">MSVDTIVRYAELNVGDIEESDSRIRYLFTHPVSGMCVYGLEFPFHKDNRSIKVTGRERVGRDQNAQAGWVAGSHPPASAFHPSPPLAEGQDDQTEEGCALSAVEDVEPVAGGNYVQIAFIAYDPAAPAVGICVAWLNVDVDHPIAAARFSDMNVVAENKYVGRQSNITLAVLGGSAGH</sequence>